<dbReference type="InterPro" id="IPR000073">
    <property type="entry name" value="AB_hydrolase_1"/>
</dbReference>
<dbReference type="GeneID" id="106750494"/>
<evidence type="ECO:0000256" key="2">
    <source>
        <dbReference type="ARBA" id="ARBA00022729"/>
    </source>
</evidence>
<evidence type="ECO:0000313" key="11">
    <source>
        <dbReference type="RefSeq" id="XP_014486357.1"/>
    </source>
</evidence>
<dbReference type="OrthoDB" id="9974421at2759"/>
<dbReference type="GO" id="GO:0016042">
    <property type="term" value="P:lipid catabolic process"/>
    <property type="evidence" value="ECO:0007669"/>
    <property type="project" value="UniProtKB-KW"/>
</dbReference>
<evidence type="ECO:0000256" key="7">
    <source>
        <dbReference type="PIRNR" id="PIRNR000862"/>
    </source>
</evidence>
<dbReference type="PIRSF" id="PIRSF000862">
    <property type="entry name" value="Steryl_ester_lip"/>
    <property type="match status" value="1"/>
</dbReference>
<dbReference type="PANTHER" id="PTHR11005">
    <property type="entry name" value="LYSOSOMAL ACID LIPASE-RELATED"/>
    <property type="match status" value="1"/>
</dbReference>
<evidence type="ECO:0000313" key="12">
    <source>
        <dbReference type="RefSeq" id="XP_014486358.1"/>
    </source>
</evidence>
<feature type="domain" description="AB hydrolase-1" evidence="9">
    <location>
        <begin position="97"/>
        <end position="404"/>
    </location>
</feature>
<sequence>MKEIMNQDEADMTTHELIESHGYIAETHHIWTEDDYRLDVHRVLPPDDRIPSVSLEAHTVDWTAVIDYDKNHNSSIPPESCDRVSEAPGIVASSKVPVLVFHGLLSSSADWVLLGSHNALAYILCDNGYDVWLGNARGNSYSRGHKRYSVNDSEFWNFSWHEIGYYDIPALIDYILDKTGHEKLYYIGYSQGTTVFYVMGSERPEYNDKVKSMISLAPIAYIGNQKSPLLKCLVYFLPLLEWGSVVCNINHCFPRNKWWQTRILSSFVRTAPRAMTRGFCYCWFHLIAGFGSNQLDKSMLPAIFGHFPAGASTKQVLHFAQLINSKSFQKYDHGAKLNKTLYGSTVPPEYNLSKVKTPVTIFYSENDFLTHTTDVLKLARKLPNIIQVKKIKYEKFNHIDYLWGRDAKALLYTKIVKVLKKL</sequence>
<feature type="active site" description="Charge relay system" evidence="8">
    <location>
        <position position="367"/>
    </location>
</feature>
<evidence type="ECO:0000256" key="1">
    <source>
        <dbReference type="ARBA" id="ARBA00010701"/>
    </source>
</evidence>
<keyword evidence="3 7" id="KW-0378">Hydrolase</keyword>
<evidence type="ECO:0000256" key="5">
    <source>
        <dbReference type="ARBA" id="ARBA00023098"/>
    </source>
</evidence>
<keyword evidence="10" id="KW-1185">Reference proteome</keyword>
<evidence type="ECO:0000256" key="6">
    <source>
        <dbReference type="ARBA" id="ARBA00023180"/>
    </source>
</evidence>
<accession>A0A6P3Y8M0</accession>
<dbReference type="Gene3D" id="3.40.50.1820">
    <property type="entry name" value="alpha/beta hydrolase"/>
    <property type="match status" value="1"/>
</dbReference>
<dbReference type="GO" id="GO:0016788">
    <property type="term" value="F:hydrolase activity, acting on ester bonds"/>
    <property type="evidence" value="ECO:0007669"/>
    <property type="project" value="InterPro"/>
</dbReference>
<evidence type="ECO:0000256" key="3">
    <source>
        <dbReference type="ARBA" id="ARBA00022801"/>
    </source>
</evidence>
<dbReference type="RefSeq" id="XP_014486357.1">
    <property type="nucleotide sequence ID" value="XM_014630871.1"/>
</dbReference>
<feature type="active site" description="Nucleophile" evidence="8">
    <location>
        <position position="190"/>
    </location>
</feature>
<organism evidence="10 11">
    <name type="scientific">Dinoponera quadriceps</name>
    <name type="common">South American ant</name>
    <dbReference type="NCBI Taxonomy" id="609295"/>
    <lineage>
        <taxon>Eukaryota</taxon>
        <taxon>Metazoa</taxon>
        <taxon>Ecdysozoa</taxon>
        <taxon>Arthropoda</taxon>
        <taxon>Hexapoda</taxon>
        <taxon>Insecta</taxon>
        <taxon>Pterygota</taxon>
        <taxon>Neoptera</taxon>
        <taxon>Endopterygota</taxon>
        <taxon>Hymenoptera</taxon>
        <taxon>Apocrita</taxon>
        <taxon>Aculeata</taxon>
        <taxon>Formicoidea</taxon>
        <taxon>Formicidae</taxon>
        <taxon>Ponerinae</taxon>
        <taxon>Ponerini</taxon>
        <taxon>Dinoponera</taxon>
    </lineage>
</organism>
<dbReference type="InterPro" id="IPR029058">
    <property type="entry name" value="AB_hydrolase_fold"/>
</dbReference>
<feature type="active site" description="Charge relay system" evidence="8">
    <location>
        <position position="398"/>
    </location>
</feature>
<keyword evidence="5" id="KW-0443">Lipid metabolism</keyword>
<gene>
    <name evidence="11 12" type="primary">LOC106750494</name>
</gene>
<dbReference type="SUPFAM" id="SSF53474">
    <property type="entry name" value="alpha/beta-Hydrolases"/>
    <property type="match status" value="1"/>
</dbReference>
<dbReference type="Pfam" id="PF00561">
    <property type="entry name" value="Abhydrolase_1"/>
    <property type="match status" value="1"/>
</dbReference>
<proteinExistence type="inferred from homology"/>
<evidence type="ECO:0000313" key="10">
    <source>
        <dbReference type="Proteomes" id="UP000515204"/>
    </source>
</evidence>
<comment type="similarity">
    <text evidence="1 7">Belongs to the AB hydrolase superfamily. Lipase family.</text>
</comment>
<dbReference type="InterPro" id="IPR025483">
    <property type="entry name" value="Lipase_euk"/>
</dbReference>
<dbReference type="KEGG" id="dqu:106750494"/>
<evidence type="ECO:0000256" key="8">
    <source>
        <dbReference type="PIRSR" id="PIRSR000862-1"/>
    </source>
</evidence>
<dbReference type="Proteomes" id="UP000515204">
    <property type="component" value="Unplaced"/>
</dbReference>
<keyword evidence="4 7" id="KW-0442">Lipid degradation</keyword>
<dbReference type="RefSeq" id="XP_014486358.1">
    <property type="nucleotide sequence ID" value="XM_014630872.1"/>
</dbReference>
<name>A0A6P3Y8M0_DINQU</name>
<protein>
    <recommendedName>
        <fullName evidence="7">Lipase</fullName>
    </recommendedName>
</protein>
<reference evidence="11 12" key="1">
    <citation type="submission" date="2025-04" db="UniProtKB">
        <authorList>
            <consortium name="RefSeq"/>
        </authorList>
    </citation>
    <scope>IDENTIFICATION</scope>
</reference>
<dbReference type="FunFam" id="3.40.50.1820:FF:000021">
    <property type="entry name" value="Lipase"/>
    <property type="match status" value="1"/>
</dbReference>
<evidence type="ECO:0000259" key="9">
    <source>
        <dbReference type="Pfam" id="PF00561"/>
    </source>
</evidence>
<keyword evidence="2" id="KW-0732">Signal</keyword>
<dbReference type="AlphaFoldDB" id="A0A6P3Y8M0"/>
<evidence type="ECO:0000256" key="4">
    <source>
        <dbReference type="ARBA" id="ARBA00022963"/>
    </source>
</evidence>
<keyword evidence="6" id="KW-0325">Glycoprotein</keyword>